<dbReference type="InterPro" id="IPR037125">
    <property type="entry name" value="YajI-like_sf"/>
</dbReference>
<dbReference type="STRING" id="45071.Lpar_3165"/>
<evidence type="ECO:0000313" key="2">
    <source>
        <dbReference type="Proteomes" id="UP000095229"/>
    </source>
</evidence>
<accession>A0A1E5JUC5</accession>
<dbReference type="Proteomes" id="UP000095229">
    <property type="component" value="Unassembled WGS sequence"/>
</dbReference>
<dbReference type="PATRIC" id="fig|45071.7.peg.931"/>
<dbReference type="AlphaFoldDB" id="A0A1E5JUC5"/>
<proteinExistence type="predicted"/>
<evidence type="ECO:0000313" key="1">
    <source>
        <dbReference type="EMBL" id="OEH48121.1"/>
    </source>
</evidence>
<name>A0A1E5JUC5_9GAMM</name>
<dbReference type="EMBL" id="LSOG01000026">
    <property type="protein sequence ID" value="OEH48121.1"/>
    <property type="molecule type" value="Genomic_DNA"/>
</dbReference>
<dbReference type="Gene3D" id="2.60.40.1620">
    <property type="entry name" value="Lipoprotein YajI-like"/>
    <property type="match status" value="1"/>
</dbReference>
<comment type="caution">
    <text evidence="1">The sequence shown here is derived from an EMBL/GenBank/DDBJ whole genome shotgun (WGS) entry which is preliminary data.</text>
</comment>
<gene>
    <name evidence="1" type="ORF">lpari_00869</name>
</gene>
<organism evidence="1 2">
    <name type="scientific">Legionella parisiensis</name>
    <dbReference type="NCBI Taxonomy" id="45071"/>
    <lineage>
        <taxon>Bacteria</taxon>
        <taxon>Pseudomonadati</taxon>
        <taxon>Pseudomonadota</taxon>
        <taxon>Gammaproteobacteria</taxon>
        <taxon>Legionellales</taxon>
        <taxon>Legionellaceae</taxon>
        <taxon>Legionella</taxon>
    </lineage>
</organism>
<keyword evidence="2" id="KW-1185">Reference proteome</keyword>
<reference evidence="1 2" key="1">
    <citation type="submission" date="2016-02" db="EMBL/GenBank/DDBJ databases">
        <title>Secondary metabolites in Legionella.</title>
        <authorList>
            <person name="Tobias N.J."/>
            <person name="Bode H.B."/>
        </authorList>
    </citation>
    <scope>NUCLEOTIDE SEQUENCE [LARGE SCALE GENOMIC DNA]</scope>
    <source>
        <strain evidence="1 2">DSM 19216</strain>
    </source>
</reference>
<sequence length="102" mass="11406">MTKYANGYKAIFNIGNPNYVTFSGLKVNIGWTKADNIYEINKNGKNKLRTAEITINKPILPGIWNKVAVILSPAKSDDINLMILSITTNEILLSKDYRKSTS</sequence>
<protein>
    <submittedName>
        <fullName evidence="1">Uncharacterized protein</fullName>
    </submittedName>
</protein>